<sequence>MTFLVALDESAPGRAALEYALENHADEEIVVVHVVDPNESGYGEAAHIGADGIREQRREQATALFERSRETAAGRDCEIETELLTGQPAAAVLEYATDRGVDRIVVGSHGRSGISRVLLGSVAERIARRSPVPVTIVR</sequence>
<reference evidence="3 4" key="1">
    <citation type="submission" date="2021-01" db="EMBL/GenBank/DDBJ databases">
        <title>Genome Sequence and Methylation Pattern of Haloterrigena salifodinae BOL5-1, An Extremely Halophilic Archaeon from a Bolivian Salt Mine.</title>
        <authorList>
            <person name="DasSarma P."/>
            <person name="Anton B.P."/>
            <person name="DasSarma S.L."/>
            <person name="von Ehrenheim H.A.L."/>
            <person name="Martinez F.L."/>
            <person name="Guzman D."/>
            <person name="Roberts R.J."/>
            <person name="DasSarma S."/>
        </authorList>
    </citation>
    <scope>NUCLEOTIDE SEQUENCE [LARGE SCALE GENOMIC DNA]</scope>
    <source>
        <strain evidence="3 4">BOL5-1</strain>
    </source>
</reference>
<dbReference type="EMBL" id="CP069188">
    <property type="protein sequence ID" value="QRV13867.1"/>
    <property type="molecule type" value="Genomic_DNA"/>
</dbReference>
<accession>A0A8T8DWX9</accession>
<gene>
    <name evidence="3" type="ORF">JMJ58_12990</name>
</gene>
<dbReference type="SUPFAM" id="SSF52402">
    <property type="entry name" value="Adenine nucleotide alpha hydrolases-like"/>
    <property type="match status" value="1"/>
</dbReference>
<proteinExistence type="inferred from homology"/>
<dbReference type="AlphaFoldDB" id="A0A8T8DWX9"/>
<organism evidence="3 4">
    <name type="scientific">Haloterrigena salifodinae</name>
    <dbReference type="NCBI Taxonomy" id="2675099"/>
    <lineage>
        <taxon>Archaea</taxon>
        <taxon>Methanobacteriati</taxon>
        <taxon>Methanobacteriota</taxon>
        <taxon>Stenosarchaea group</taxon>
        <taxon>Halobacteria</taxon>
        <taxon>Halobacteriales</taxon>
        <taxon>Natrialbaceae</taxon>
        <taxon>Haloterrigena</taxon>
    </lineage>
</organism>
<dbReference type="RefSeq" id="WP_126662032.1">
    <property type="nucleotide sequence ID" value="NZ_CP069188.1"/>
</dbReference>
<evidence type="ECO:0000259" key="2">
    <source>
        <dbReference type="Pfam" id="PF00582"/>
    </source>
</evidence>
<name>A0A8T8DWX9_9EURY</name>
<dbReference type="PANTHER" id="PTHR46268">
    <property type="entry name" value="STRESS RESPONSE PROTEIN NHAX"/>
    <property type="match status" value="1"/>
</dbReference>
<keyword evidence="4" id="KW-1185">Reference proteome</keyword>
<evidence type="ECO:0000256" key="1">
    <source>
        <dbReference type="ARBA" id="ARBA00008791"/>
    </source>
</evidence>
<evidence type="ECO:0000313" key="3">
    <source>
        <dbReference type="EMBL" id="QRV13867.1"/>
    </source>
</evidence>
<comment type="similarity">
    <text evidence="1">Belongs to the universal stress protein A family.</text>
</comment>
<dbReference type="InterPro" id="IPR006016">
    <property type="entry name" value="UspA"/>
</dbReference>
<dbReference type="KEGG" id="hsal:JMJ58_12990"/>
<dbReference type="Gene3D" id="3.40.50.620">
    <property type="entry name" value="HUPs"/>
    <property type="match status" value="1"/>
</dbReference>
<dbReference type="GeneID" id="62876056"/>
<evidence type="ECO:0000313" key="4">
    <source>
        <dbReference type="Proteomes" id="UP000637819"/>
    </source>
</evidence>
<dbReference type="OrthoDB" id="105697at2157"/>
<dbReference type="InterPro" id="IPR014729">
    <property type="entry name" value="Rossmann-like_a/b/a_fold"/>
</dbReference>
<protein>
    <submittedName>
        <fullName evidence="3">Universal stress protein</fullName>
    </submittedName>
</protein>
<dbReference type="CDD" id="cd23659">
    <property type="entry name" value="USP_At3g01520-like"/>
    <property type="match status" value="1"/>
</dbReference>
<dbReference type="Pfam" id="PF00582">
    <property type="entry name" value="Usp"/>
    <property type="match status" value="1"/>
</dbReference>
<dbReference type="InterPro" id="IPR006015">
    <property type="entry name" value="Universal_stress_UspA"/>
</dbReference>
<feature type="domain" description="UspA" evidence="2">
    <location>
        <begin position="2"/>
        <end position="138"/>
    </location>
</feature>
<dbReference type="PRINTS" id="PR01438">
    <property type="entry name" value="UNVRSLSTRESS"/>
</dbReference>
<dbReference type="PANTHER" id="PTHR46268:SF24">
    <property type="entry name" value="UNIVERSAL STRESS PROTEIN"/>
    <property type="match status" value="1"/>
</dbReference>
<dbReference type="Proteomes" id="UP000637819">
    <property type="component" value="Chromosome"/>
</dbReference>